<reference evidence="3" key="1">
    <citation type="submission" date="2019-10" db="EMBL/GenBank/DDBJ databases">
        <title>Antimicrobial potential of Antarctic Bacteria.</title>
        <authorList>
            <person name="Benaud N."/>
            <person name="Edwards R.J."/>
            <person name="Ferrari B.C."/>
        </authorList>
    </citation>
    <scope>NUCLEOTIDE SEQUENCE [LARGE SCALE GENOMIC DNA]</scope>
    <source>
        <strain evidence="3">NBSH44</strain>
    </source>
</reference>
<dbReference type="SUPFAM" id="SSF53335">
    <property type="entry name" value="S-adenosyl-L-methionine-dependent methyltransferases"/>
    <property type="match status" value="1"/>
</dbReference>
<dbReference type="Gene3D" id="3.40.50.150">
    <property type="entry name" value="Vaccinia Virus protein VP39"/>
    <property type="match status" value="1"/>
</dbReference>
<accession>A0A7G7BK88</accession>
<dbReference type="InterPro" id="IPR041698">
    <property type="entry name" value="Methyltransf_25"/>
</dbReference>
<dbReference type="RefSeq" id="WP_185299255.1">
    <property type="nucleotide sequence ID" value="NZ_CP045702.1"/>
</dbReference>
<dbReference type="AlphaFoldDB" id="A0A7G7BK88"/>
<dbReference type="InterPro" id="IPR050508">
    <property type="entry name" value="Methyltransf_Superfamily"/>
</dbReference>
<dbReference type="EMBL" id="CP045702">
    <property type="protein sequence ID" value="QNE75753.1"/>
    <property type="molecule type" value="Genomic_DNA"/>
</dbReference>
<keyword evidence="2" id="KW-0808">Transferase</keyword>
<evidence type="ECO:0000313" key="3">
    <source>
        <dbReference type="Proteomes" id="UP000515307"/>
    </source>
</evidence>
<dbReference type="Proteomes" id="UP000515307">
    <property type="component" value="Chromosome"/>
</dbReference>
<keyword evidence="3" id="KW-1185">Reference proteome</keyword>
<dbReference type="Pfam" id="PF13649">
    <property type="entry name" value="Methyltransf_25"/>
    <property type="match status" value="1"/>
</dbReference>
<dbReference type="PANTHER" id="PTHR42912:SF80">
    <property type="entry name" value="METHYLTRANSFERASE DOMAIN-CONTAINING PROTEIN"/>
    <property type="match status" value="1"/>
</dbReference>
<dbReference type="InterPro" id="IPR029063">
    <property type="entry name" value="SAM-dependent_MTases_sf"/>
</dbReference>
<dbReference type="PANTHER" id="PTHR42912">
    <property type="entry name" value="METHYLTRANSFERASE"/>
    <property type="match status" value="1"/>
</dbReference>
<gene>
    <name evidence="2" type="ORF">F0344_14950</name>
</gene>
<evidence type="ECO:0000259" key="1">
    <source>
        <dbReference type="Pfam" id="PF13649"/>
    </source>
</evidence>
<dbReference type="GO" id="GO:0008168">
    <property type="term" value="F:methyltransferase activity"/>
    <property type="evidence" value="ECO:0007669"/>
    <property type="project" value="UniProtKB-KW"/>
</dbReference>
<proteinExistence type="predicted"/>
<protein>
    <submittedName>
        <fullName evidence="2">Methyltransferase domain-containing protein</fullName>
    </submittedName>
</protein>
<organism evidence="2 3">
    <name type="scientific">Streptomyces finlayi</name>
    <dbReference type="NCBI Taxonomy" id="67296"/>
    <lineage>
        <taxon>Bacteria</taxon>
        <taxon>Bacillati</taxon>
        <taxon>Actinomycetota</taxon>
        <taxon>Actinomycetes</taxon>
        <taxon>Kitasatosporales</taxon>
        <taxon>Streptomycetaceae</taxon>
        <taxon>Streptomyces</taxon>
    </lineage>
</organism>
<dbReference type="CDD" id="cd02440">
    <property type="entry name" value="AdoMet_MTases"/>
    <property type="match status" value="1"/>
</dbReference>
<feature type="domain" description="Methyltransferase" evidence="1">
    <location>
        <begin position="54"/>
        <end position="144"/>
    </location>
</feature>
<name>A0A7G7BK88_9ACTN</name>
<dbReference type="GO" id="GO:0032259">
    <property type="term" value="P:methylation"/>
    <property type="evidence" value="ECO:0007669"/>
    <property type="project" value="UniProtKB-KW"/>
</dbReference>
<evidence type="ECO:0000313" key="2">
    <source>
        <dbReference type="EMBL" id="QNE75753.1"/>
    </source>
</evidence>
<sequence length="230" mass="24812">MTEADFLNATRTSYDTMAVGYDERFREELAAKPLDRAILAAFAELVREGGGGPVADVGCGTGRVTGRLRGLGMDAFGIDLSPGMLAVARRNLPGVRFDEGSMLNLDLPDGGLGGLLAWYSTIHVPDEQLPRVFEEFYRVLAPGGHLLLGFQAGDEVLHLTDAWGSAIELDFRRRRPDRMAGLLTEAGLTMTARTVREADTGSAFPEKTPQAFLLARKPIVSGAREDGCTN</sequence>
<dbReference type="KEGG" id="sfiy:F0344_14950"/>
<keyword evidence="2" id="KW-0489">Methyltransferase</keyword>